<reference evidence="2" key="3">
    <citation type="submission" date="2025-09" db="UniProtKB">
        <authorList>
            <consortium name="Ensembl"/>
        </authorList>
    </citation>
    <scope>IDENTIFICATION</scope>
</reference>
<dbReference type="HOGENOM" id="CLU_133895_0_0_1"/>
<accession>G3WYW0</accession>
<keyword evidence="1" id="KW-0732">Signal</keyword>
<dbReference type="OMA" id="DFMMFLK"/>
<dbReference type="Proteomes" id="UP000007648">
    <property type="component" value="Unassembled WGS sequence"/>
</dbReference>
<dbReference type="InParanoid" id="G3WYW0"/>
<dbReference type="PANTHER" id="PTHR36690:SF1">
    <property type="entry name" value="PROTEIN FAM237B"/>
    <property type="match status" value="1"/>
</dbReference>
<dbReference type="eggNOG" id="ENOG502S6QX">
    <property type="taxonomic scope" value="Eukaryota"/>
</dbReference>
<dbReference type="InterPro" id="IPR040439">
    <property type="entry name" value="FAM237A/B"/>
</dbReference>
<reference evidence="2" key="2">
    <citation type="submission" date="2025-08" db="UniProtKB">
        <authorList>
            <consortium name="Ensembl"/>
        </authorList>
    </citation>
    <scope>IDENTIFICATION</scope>
</reference>
<evidence type="ECO:0000313" key="3">
    <source>
        <dbReference type="Proteomes" id="UP000007648"/>
    </source>
</evidence>
<reference evidence="2 3" key="1">
    <citation type="journal article" date="2011" name="Proc. Natl. Acad. Sci. U.S.A.">
        <title>Genetic diversity and population structure of the endangered marsupial Sarcophilus harrisii (Tasmanian devil).</title>
        <authorList>
            <person name="Miller W."/>
            <person name="Hayes V.M."/>
            <person name="Ratan A."/>
            <person name="Petersen D.C."/>
            <person name="Wittekindt N.E."/>
            <person name="Miller J."/>
            <person name="Walenz B."/>
            <person name="Knight J."/>
            <person name="Qi J."/>
            <person name="Zhao F."/>
            <person name="Wang Q."/>
            <person name="Bedoya-Reina O.C."/>
            <person name="Katiyar N."/>
            <person name="Tomsho L.P."/>
            <person name="Kasson L.M."/>
            <person name="Hardie R.A."/>
            <person name="Woodbridge P."/>
            <person name="Tindall E.A."/>
            <person name="Bertelsen M.F."/>
            <person name="Dixon D."/>
            <person name="Pyecroft S."/>
            <person name="Helgen K.M."/>
            <person name="Lesk A.M."/>
            <person name="Pringle T.H."/>
            <person name="Patterson N."/>
            <person name="Zhang Y."/>
            <person name="Kreiss A."/>
            <person name="Woods G.M."/>
            <person name="Jones M.E."/>
            <person name="Schuster S.C."/>
        </authorList>
    </citation>
    <scope>NUCLEOTIDE SEQUENCE [LARGE SCALE GENOMIC DNA]</scope>
</reference>
<sequence length="155" mass="18302">MGYVYRRWWYFQLSSILMMNLVAANFEIQKQALASISSGNLEEIDHECWELCSMMLIEMKKLKVANTVAGFWNFMMFLQKSNRPRHYNIFINLAQDFWSMYVDCALSRAHGMGRRQLTNPKVYFNISTKDSRKIGSYKALVLRAWGRRLLKHQTG</sequence>
<name>G3WYW0_SARHA</name>
<feature type="signal peptide" evidence="1">
    <location>
        <begin position="1"/>
        <end position="24"/>
    </location>
</feature>
<feature type="chain" id="PRO_5003459494" description="Family with sequence similarity 237 member B" evidence="1">
    <location>
        <begin position="25"/>
        <end position="155"/>
    </location>
</feature>
<organism evidence="2 3">
    <name type="scientific">Sarcophilus harrisii</name>
    <name type="common">Tasmanian devil</name>
    <name type="synonym">Sarcophilus laniarius</name>
    <dbReference type="NCBI Taxonomy" id="9305"/>
    <lineage>
        <taxon>Eukaryota</taxon>
        <taxon>Metazoa</taxon>
        <taxon>Chordata</taxon>
        <taxon>Craniata</taxon>
        <taxon>Vertebrata</taxon>
        <taxon>Euteleostomi</taxon>
        <taxon>Mammalia</taxon>
        <taxon>Metatheria</taxon>
        <taxon>Dasyuromorphia</taxon>
        <taxon>Dasyuridae</taxon>
        <taxon>Sarcophilus</taxon>
    </lineage>
</organism>
<proteinExistence type="predicted"/>
<dbReference type="GeneTree" id="ENSGT00390000015769"/>
<dbReference type="Ensembl" id="ENSSHAT00000020780.2">
    <property type="protein sequence ID" value="ENSSHAP00000020615.1"/>
    <property type="gene ID" value="ENSSHAG00000017484.2"/>
</dbReference>
<protein>
    <recommendedName>
        <fullName evidence="4">Family with sequence similarity 237 member B</fullName>
    </recommendedName>
</protein>
<evidence type="ECO:0000313" key="2">
    <source>
        <dbReference type="Ensembl" id="ENSSHAP00000020615.1"/>
    </source>
</evidence>
<dbReference type="PANTHER" id="PTHR36690">
    <property type="entry name" value="PROTEIN FAM237A"/>
    <property type="match status" value="1"/>
</dbReference>
<evidence type="ECO:0000256" key="1">
    <source>
        <dbReference type="SAM" id="SignalP"/>
    </source>
</evidence>
<dbReference type="AlphaFoldDB" id="G3WYW0"/>
<evidence type="ECO:0008006" key="4">
    <source>
        <dbReference type="Google" id="ProtNLM"/>
    </source>
</evidence>
<keyword evidence="3" id="KW-1185">Reference proteome</keyword>